<gene>
    <name evidence="1" type="ORF">L1987_62754</name>
</gene>
<evidence type="ECO:0000313" key="2">
    <source>
        <dbReference type="Proteomes" id="UP001056120"/>
    </source>
</evidence>
<protein>
    <submittedName>
        <fullName evidence="1">Uncharacterized protein</fullName>
    </submittedName>
</protein>
<organism evidence="1 2">
    <name type="scientific">Smallanthus sonchifolius</name>
    <dbReference type="NCBI Taxonomy" id="185202"/>
    <lineage>
        <taxon>Eukaryota</taxon>
        <taxon>Viridiplantae</taxon>
        <taxon>Streptophyta</taxon>
        <taxon>Embryophyta</taxon>
        <taxon>Tracheophyta</taxon>
        <taxon>Spermatophyta</taxon>
        <taxon>Magnoliopsida</taxon>
        <taxon>eudicotyledons</taxon>
        <taxon>Gunneridae</taxon>
        <taxon>Pentapetalae</taxon>
        <taxon>asterids</taxon>
        <taxon>campanulids</taxon>
        <taxon>Asterales</taxon>
        <taxon>Asteraceae</taxon>
        <taxon>Asteroideae</taxon>
        <taxon>Heliantheae alliance</taxon>
        <taxon>Millerieae</taxon>
        <taxon>Smallanthus</taxon>
    </lineage>
</organism>
<proteinExistence type="predicted"/>
<dbReference type="Proteomes" id="UP001056120">
    <property type="component" value="Linkage Group LG21"/>
</dbReference>
<reference evidence="2" key="1">
    <citation type="journal article" date="2022" name="Mol. Ecol. Resour.">
        <title>The genomes of chicory, endive, great burdock and yacon provide insights into Asteraceae palaeo-polyploidization history and plant inulin production.</title>
        <authorList>
            <person name="Fan W."/>
            <person name="Wang S."/>
            <person name="Wang H."/>
            <person name="Wang A."/>
            <person name="Jiang F."/>
            <person name="Liu H."/>
            <person name="Zhao H."/>
            <person name="Xu D."/>
            <person name="Zhang Y."/>
        </authorList>
    </citation>
    <scope>NUCLEOTIDE SEQUENCE [LARGE SCALE GENOMIC DNA]</scope>
    <source>
        <strain evidence="2">cv. Yunnan</strain>
    </source>
</reference>
<evidence type="ECO:0000313" key="1">
    <source>
        <dbReference type="EMBL" id="KAI3731565.1"/>
    </source>
</evidence>
<comment type="caution">
    <text evidence="1">The sequence shown here is derived from an EMBL/GenBank/DDBJ whole genome shotgun (WGS) entry which is preliminary data.</text>
</comment>
<keyword evidence="2" id="KW-1185">Reference proteome</keyword>
<dbReference type="EMBL" id="CM042038">
    <property type="protein sequence ID" value="KAI3731565.1"/>
    <property type="molecule type" value="Genomic_DNA"/>
</dbReference>
<sequence>MVFPHVIRPAVLQVGRGVPATPHVPRRFAPPATSFFSLCYHHRAAPSPQAGHHRGTVSTLTLYTSDRHNLAARVYRMASSKEAIFESPESLNEQKMALAGKMMMYVEINSGGDVLHDIITNRPYDIASMLPDKVHSCDLVEGEWGAVGSVICWNFTYDGNREVIKQQIEEVNEENHKIVFKVLEARLVDNIYKSFKIIFHVEHKGDGKLAAVTFEFEKMNPRIPYPTDFMDYLCDVFRGVDDYNSSK</sequence>
<name>A0ACB9CBH1_9ASTR</name>
<reference evidence="1 2" key="2">
    <citation type="journal article" date="2022" name="Mol. Ecol. Resour.">
        <title>The genomes of chicory, endive, great burdock and yacon provide insights into Asteraceae paleo-polyploidization history and plant inulin production.</title>
        <authorList>
            <person name="Fan W."/>
            <person name="Wang S."/>
            <person name="Wang H."/>
            <person name="Wang A."/>
            <person name="Jiang F."/>
            <person name="Liu H."/>
            <person name="Zhao H."/>
            <person name="Xu D."/>
            <person name="Zhang Y."/>
        </authorList>
    </citation>
    <scope>NUCLEOTIDE SEQUENCE [LARGE SCALE GENOMIC DNA]</scope>
    <source>
        <strain evidence="2">cv. Yunnan</strain>
        <tissue evidence="1">Leaves</tissue>
    </source>
</reference>
<accession>A0ACB9CBH1</accession>